<evidence type="ECO:0000313" key="2">
    <source>
        <dbReference type="Proteomes" id="UP000228934"/>
    </source>
</evidence>
<proteinExistence type="predicted"/>
<dbReference type="Proteomes" id="UP000228934">
    <property type="component" value="Unassembled WGS sequence"/>
</dbReference>
<reference evidence="2" key="1">
    <citation type="journal article" date="2017" name="Nat. Commun.">
        <title>The North American bullfrog draft genome provides insight into hormonal regulation of long noncoding RNA.</title>
        <authorList>
            <person name="Hammond S.A."/>
            <person name="Warren R.L."/>
            <person name="Vandervalk B.P."/>
            <person name="Kucuk E."/>
            <person name="Khan H."/>
            <person name="Gibb E.A."/>
            <person name="Pandoh P."/>
            <person name="Kirk H."/>
            <person name="Zhao Y."/>
            <person name="Jones M."/>
            <person name="Mungall A.J."/>
            <person name="Coope R."/>
            <person name="Pleasance S."/>
            <person name="Moore R.A."/>
            <person name="Holt R.A."/>
            <person name="Round J.M."/>
            <person name="Ohora S."/>
            <person name="Walle B.V."/>
            <person name="Veldhoen N."/>
            <person name="Helbing C.C."/>
            <person name="Birol I."/>
        </authorList>
    </citation>
    <scope>NUCLEOTIDE SEQUENCE [LARGE SCALE GENOMIC DNA]</scope>
</reference>
<sequence>MYTCRPTGPYRLCSSSPGSDEEVFLETRQPFLNTCLNMGTPQF</sequence>
<name>A0A2G9SHN3_AQUCT</name>
<organism evidence="1 2">
    <name type="scientific">Aquarana catesbeiana</name>
    <name type="common">American bullfrog</name>
    <name type="synonym">Rana catesbeiana</name>
    <dbReference type="NCBI Taxonomy" id="8400"/>
    <lineage>
        <taxon>Eukaryota</taxon>
        <taxon>Metazoa</taxon>
        <taxon>Chordata</taxon>
        <taxon>Craniata</taxon>
        <taxon>Vertebrata</taxon>
        <taxon>Euteleostomi</taxon>
        <taxon>Amphibia</taxon>
        <taxon>Batrachia</taxon>
        <taxon>Anura</taxon>
        <taxon>Neobatrachia</taxon>
        <taxon>Ranoidea</taxon>
        <taxon>Ranidae</taxon>
        <taxon>Aquarana</taxon>
    </lineage>
</organism>
<evidence type="ECO:0000313" key="1">
    <source>
        <dbReference type="EMBL" id="PIO39584.1"/>
    </source>
</evidence>
<dbReference type="EMBL" id="KV924515">
    <property type="protein sequence ID" value="PIO39584.1"/>
    <property type="molecule type" value="Genomic_DNA"/>
</dbReference>
<keyword evidence="2" id="KW-1185">Reference proteome</keyword>
<dbReference type="AlphaFoldDB" id="A0A2G9SHN3"/>
<gene>
    <name evidence="1" type="ORF">AB205_0195560</name>
</gene>
<accession>A0A2G9SHN3</accession>
<protein>
    <submittedName>
        <fullName evidence="1">Uncharacterized protein</fullName>
    </submittedName>
</protein>